<sequence>MTDCYKSIAPCEELYQNRIYVTGTLKWNSSGNPPEVTCKKLAKGEAVVKYNSPGIAIVKWRDKKEVLFIFTEFKGQMMKARVKQNDTRTPKPILKYNEIMAAADWQNEMLAYYMSEKRTGRWYKKIGNHIISIMLLNGYYLYNKYSTKKKKISYDDYRHNIKKILLSQVERRIAERPETDSANPVRHLPERTPVTENGGQLRRQCKVCYKKKQNHKFIPFYCPSCPEKPAICPGKCFTTCYKHVKT</sequence>
<evidence type="ECO:0000259" key="1">
    <source>
        <dbReference type="Pfam" id="PF13843"/>
    </source>
</evidence>
<reference evidence="3" key="1">
    <citation type="submission" date="2025-08" db="UniProtKB">
        <authorList>
            <consortium name="RefSeq"/>
        </authorList>
    </citation>
    <scope>IDENTIFICATION</scope>
    <source>
        <tissue evidence="3">Thorax and Abdomen</tissue>
    </source>
</reference>
<dbReference type="PANTHER" id="PTHR46599">
    <property type="entry name" value="PIGGYBAC TRANSPOSABLE ELEMENT-DERIVED PROTEIN 4"/>
    <property type="match status" value="1"/>
</dbReference>
<evidence type="ECO:0000313" key="2">
    <source>
        <dbReference type="Proteomes" id="UP000829291"/>
    </source>
</evidence>
<keyword evidence="2" id="KW-1185">Reference proteome</keyword>
<gene>
    <name evidence="3" type="primary">LOC124294693</name>
</gene>
<dbReference type="Proteomes" id="UP000829291">
    <property type="component" value="Chromosome 5"/>
</dbReference>
<protein>
    <submittedName>
        <fullName evidence="3">Uncharacterized protein LOC124294693</fullName>
    </submittedName>
</protein>
<evidence type="ECO:0000313" key="3">
    <source>
        <dbReference type="RefSeq" id="XP_046597163.1"/>
    </source>
</evidence>
<feature type="domain" description="PiggyBac transposable element-derived protein" evidence="1">
    <location>
        <begin position="4"/>
        <end position="139"/>
    </location>
</feature>
<proteinExistence type="predicted"/>
<organism evidence="2 3">
    <name type="scientific">Neodiprion lecontei</name>
    <name type="common">Redheaded pine sawfly</name>
    <dbReference type="NCBI Taxonomy" id="441921"/>
    <lineage>
        <taxon>Eukaryota</taxon>
        <taxon>Metazoa</taxon>
        <taxon>Ecdysozoa</taxon>
        <taxon>Arthropoda</taxon>
        <taxon>Hexapoda</taxon>
        <taxon>Insecta</taxon>
        <taxon>Pterygota</taxon>
        <taxon>Neoptera</taxon>
        <taxon>Endopterygota</taxon>
        <taxon>Hymenoptera</taxon>
        <taxon>Tenthredinoidea</taxon>
        <taxon>Diprionidae</taxon>
        <taxon>Diprioninae</taxon>
        <taxon>Neodiprion</taxon>
    </lineage>
</organism>
<name>A0ABM3GA67_NEOLC</name>
<dbReference type="Pfam" id="PF13843">
    <property type="entry name" value="DDE_Tnp_1_7"/>
    <property type="match status" value="1"/>
</dbReference>
<dbReference type="GeneID" id="124294693"/>
<dbReference type="RefSeq" id="XP_046597163.1">
    <property type="nucleotide sequence ID" value="XM_046741207.1"/>
</dbReference>
<accession>A0ABM3GA67</accession>
<dbReference type="PANTHER" id="PTHR46599:SF3">
    <property type="entry name" value="PIGGYBAC TRANSPOSABLE ELEMENT-DERIVED PROTEIN 4"/>
    <property type="match status" value="1"/>
</dbReference>
<dbReference type="InterPro" id="IPR029526">
    <property type="entry name" value="PGBD"/>
</dbReference>